<dbReference type="RefSeq" id="WP_010884678.1">
    <property type="nucleotide sequence ID" value="NZ_DUJN01000004.1"/>
</dbReference>
<name>A0A832SWQ2_PYRHR</name>
<organism evidence="1 2">
    <name type="scientific">Pyrococcus horikoshii</name>
    <dbReference type="NCBI Taxonomy" id="53953"/>
    <lineage>
        <taxon>Archaea</taxon>
        <taxon>Methanobacteriati</taxon>
        <taxon>Methanobacteriota</taxon>
        <taxon>Thermococci</taxon>
        <taxon>Thermococcales</taxon>
        <taxon>Thermococcaceae</taxon>
        <taxon>Pyrococcus</taxon>
    </lineage>
</organism>
<dbReference type="EMBL" id="DUJN01000004">
    <property type="protein sequence ID" value="HII60855.1"/>
    <property type="molecule type" value="Genomic_DNA"/>
</dbReference>
<comment type="caution">
    <text evidence="1">The sequence shown here is derived from an EMBL/GenBank/DDBJ whole genome shotgun (WGS) entry which is preliminary data.</text>
</comment>
<protein>
    <submittedName>
        <fullName evidence="1">Uncharacterized protein</fullName>
    </submittedName>
</protein>
<dbReference type="InterPro" id="IPR011990">
    <property type="entry name" value="TPR-like_helical_dom_sf"/>
</dbReference>
<evidence type="ECO:0000313" key="2">
    <source>
        <dbReference type="Proteomes" id="UP000617544"/>
    </source>
</evidence>
<dbReference type="OMA" id="MADIAHH"/>
<dbReference type="AlphaFoldDB" id="A0A832SWQ2"/>
<accession>A0A832SWQ2</accession>
<reference evidence="1" key="1">
    <citation type="journal article" date="2020" name="bioRxiv">
        <title>A rank-normalized archaeal taxonomy based on genome phylogeny resolves widespread incomplete and uneven classifications.</title>
        <authorList>
            <person name="Rinke C."/>
            <person name="Chuvochina M."/>
            <person name="Mussig A.J."/>
            <person name="Chaumeil P.-A."/>
            <person name="Waite D.W."/>
            <person name="Whitman W.B."/>
            <person name="Parks D.H."/>
            <person name="Hugenholtz P."/>
        </authorList>
    </citation>
    <scope>NUCLEOTIDE SEQUENCE</scope>
    <source>
        <strain evidence="1">UBA8834</strain>
    </source>
</reference>
<gene>
    <name evidence="1" type="ORF">HA331_03700</name>
</gene>
<dbReference type="Proteomes" id="UP000617544">
    <property type="component" value="Unassembled WGS sequence"/>
</dbReference>
<dbReference type="GeneID" id="1442912"/>
<sequence>MIIDEVLASVSSIPDPYIRVITYGRIGVTLARVNDPRYEKAFKLALSELTRIEDPYTLIRALIYIGYLSGLTGLKSARKAFREAISYSEVLPKELRDQIIGEAVDYLLSLGNLEDALFYAVEISEKKLRNTKLLEILSRTLEELEKKDINPIYKRRKIELILEHIEDEPYRSEAIVKVIRPLLLLGSYERTIELIRDIKSKHWLKQALNELLLFLRSGKGEGVEGIIELSRDLAKRSGRDIKEDLAYIFAIHGFINQSVEILESLPNREDIAREIFDNLALKDLKQLQAFIEALPPEIVDEIREKIIEIMEEGDERFSSIVKTITEKTSNEEILIGAVKYFLRLDEFEEVVPLLRRIRTEKGKSIALGFIAYHLINKGRIGDAIDIVLEIKDRNLASKLASEILIKAVEREIYERIANEKKERKRNDQFSN</sequence>
<proteinExistence type="predicted"/>
<evidence type="ECO:0000313" key="1">
    <source>
        <dbReference type="EMBL" id="HII60855.1"/>
    </source>
</evidence>
<dbReference type="Gene3D" id="1.25.40.10">
    <property type="entry name" value="Tetratricopeptide repeat domain"/>
    <property type="match status" value="2"/>
</dbReference>